<evidence type="ECO:0000256" key="5">
    <source>
        <dbReference type="PROSITE-ProRule" id="PRU00335"/>
    </source>
</evidence>
<keyword evidence="4" id="KW-0804">Transcription</keyword>
<dbReference type="SUPFAM" id="SSF46689">
    <property type="entry name" value="Homeodomain-like"/>
    <property type="match status" value="1"/>
</dbReference>
<dbReference type="Proteomes" id="UP001317705">
    <property type="component" value="Chromosome"/>
</dbReference>
<dbReference type="PANTHER" id="PTHR30055">
    <property type="entry name" value="HTH-TYPE TRANSCRIPTIONAL REGULATOR RUTR"/>
    <property type="match status" value="1"/>
</dbReference>
<gene>
    <name evidence="7" type="ORF">GURASL_10470</name>
</gene>
<dbReference type="PANTHER" id="PTHR30055:SF175">
    <property type="entry name" value="HTH-TYPE TRANSCRIPTIONAL REPRESSOR KSTR2"/>
    <property type="match status" value="1"/>
</dbReference>
<dbReference type="Gene3D" id="1.10.10.60">
    <property type="entry name" value="Homeodomain-like"/>
    <property type="match status" value="1"/>
</dbReference>
<dbReference type="Gene3D" id="1.10.357.10">
    <property type="entry name" value="Tetracycline Repressor, domain 2"/>
    <property type="match status" value="1"/>
</dbReference>
<accession>A0ABN6VP98</accession>
<dbReference type="PRINTS" id="PR00455">
    <property type="entry name" value="HTHTETR"/>
</dbReference>
<dbReference type="RefSeq" id="WP_282002379.1">
    <property type="nucleotide sequence ID" value="NZ_AP027151.1"/>
</dbReference>
<feature type="domain" description="HTH tetR-type" evidence="6">
    <location>
        <begin position="6"/>
        <end position="66"/>
    </location>
</feature>
<evidence type="ECO:0000313" key="8">
    <source>
        <dbReference type="Proteomes" id="UP001317705"/>
    </source>
</evidence>
<evidence type="ECO:0000313" key="7">
    <source>
        <dbReference type="EMBL" id="BDV42124.1"/>
    </source>
</evidence>
<dbReference type="EMBL" id="AP027151">
    <property type="protein sequence ID" value="BDV42124.1"/>
    <property type="molecule type" value="Genomic_DNA"/>
</dbReference>
<feature type="DNA-binding region" description="H-T-H motif" evidence="5">
    <location>
        <begin position="29"/>
        <end position="48"/>
    </location>
</feature>
<keyword evidence="1" id="KW-0678">Repressor</keyword>
<protein>
    <submittedName>
        <fullName evidence="7">TetR family transcriptional regulator</fullName>
    </submittedName>
</protein>
<organism evidence="7 8">
    <name type="scientific">Geotalea uraniireducens</name>
    <dbReference type="NCBI Taxonomy" id="351604"/>
    <lineage>
        <taxon>Bacteria</taxon>
        <taxon>Pseudomonadati</taxon>
        <taxon>Thermodesulfobacteriota</taxon>
        <taxon>Desulfuromonadia</taxon>
        <taxon>Geobacterales</taxon>
        <taxon>Geobacteraceae</taxon>
        <taxon>Geotalea</taxon>
    </lineage>
</organism>
<dbReference type="SUPFAM" id="SSF48498">
    <property type="entry name" value="Tetracyclin repressor-like, C-terminal domain"/>
    <property type="match status" value="1"/>
</dbReference>
<keyword evidence="8" id="KW-1185">Reference proteome</keyword>
<proteinExistence type="predicted"/>
<name>A0ABN6VP98_9BACT</name>
<dbReference type="PROSITE" id="PS50977">
    <property type="entry name" value="HTH_TETR_2"/>
    <property type="match status" value="1"/>
</dbReference>
<dbReference type="InterPro" id="IPR001647">
    <property type="entry name" value="HTH_TetR"/>
</dbReference>
<dbReference type="Pfam" id="PF00440">
    <property type="entry name" value="TetR_N"/>
    <property type="match status" value="1"/>
</dbReference>
<evidence type="ECO:0000259" key="6">
    <source>
        <dbReference type="PROSITE" id="PS50977"/>
    </source>
</evidence>
<evidence type="ECO:0000256" key="1">
    <source>
        <dbReference type="ARBA" id="ARBA00022491"/>
    </source>
</evidence>
<dbReference type="InterPro" id="IPR009057">
    <property type="entry name" value="Homeodomain-like_sf"/>
</dbReference>
<reference evidence="7 8" key="1">
    <citation type="submission" date="2022-12" db="EMBL/GenBank/DDBJ databases">
        <title>Polyphasic characterization of Geotalea uranireducens NIT-SL11 newly isolated from a complex of sewage sludge and microbially reduced graphene oxide.</title>
        <authorList>
            <person name="Xie L."/>
            <person name="Yoshida N."/>
            <person name="Meng L."/>
        </authorList>
    </citation>
    <scope>NUCLEOTIDE SEQUENCE [LARGE SCALE GENOMIC DNA]</scope>
    <source>
        <strain evidence="7 8">NIT-SL11</strain>
    </source>
</reference>
<dbReference type="InterPro" id="IPR050109">
    <property type="entry name" value="HTH-type_TetR-like_transc_reg"/>
</dbReference>
<evidence type="ECO:0000256" key="4">
    <source>
        <dbReference type="ARBA" id="ARBA00023163"/>
    </source>
</evidence>
<dbReference type="InterPro" id="IPR036271">
    <property type="entry name" value="Tet_transcr_reg_TetR-rel_C_sf"/>
</dbReference>
<keyword evidence="3 5" id="KW-0238">DNA-binding</keyword>
<sequence>MKGDEAVARERIVGRASEEFFSRGFARVSMDELARQLRMSKKTIYRYFPTKDDLIRAVFRAKTARIHQLFQETVASRADFADKLYRLWIAAGKELTELGQQFQADLRAFTPALARELETFRREEINRNFHLLIEHGIAEGALRRDINVEVLVQIYISAIMGVITPETLATLSVSIDQAFRTILDVIFDGILADGARPGFRTQLRDAAPRA</sequence>
<evidence type="ECO:0000256" key="3">
    <source>
        <dbReference type="ARBA" id="ARBA00023125"/>
    </source>
</evidence>
<evidence type="ECO:0000256" key="2">
    <source>
        <dbReference type="ARBA" id="ARBA00023015"/>
    </source>
</evidence>
<keyword evidence="2" id="KW-0805">Transcription regulation</keyword>